<protein>
    <recommendedName>
        <fullName evidence="3 5">Regulatory protein RecX</fullName>
    </recommendedName>
</protein>
<evidence type="ECO:0000313" key="7">
    <source>
        <dbReference type="EMBL" id="MDA3732572.1"/>
    </source>
</evidence>
<comment type="similarity">
    <text evidence="2 5">Belongs to the RecX family.</text>
</comment>
<dbReference type="HAMAP" id="MF_01114">
    <property type="entry name" value="RecX"/>
    <property type="match status" value="1"/>
</dbReference>
<accession>A0AA42J1I2</accession>
<dbReference type="RefSeq" id="WP_053983948.1">
    <property type="nucleotide sequence ID" value="NZ_JAQIFT010000049.1"/>
</dbReference>
<gene>
    <name evidence="5" type="primary">recX</name>
    <name evidence="7" type="ORF">PBV87_13855</name>
</gene>
<evidence type="ECO:0000256" key="4">
    <source>
        <dbReference type="ARBA" id="ARBA00022490"/>
    </source>
</evidence>
<comment type="function">
    <text evidence="5">Modulates RecA activity.</text>
</comment>
<dbReference type="PANTHER" id="PTHR33602:SF1">
    <property type="entry name" value="REGULATORY PROTEIN RECX FAMILY PROTEIN"/>
    <property type="match status" value="1"/>
</dbReference>
<feature type="domain" description="RecX first three-helical" evidence="6">
    <location>
        <begin position="65"/>
        <end position="104"/>
    </location>
</feature>
<comment type="caution">
    <text evidence="7">The sequence shown here is derived from an EMBL/GenBank/DDBJ whole genome shotgun (WGS) entry which is preliminary data.</text>
</comment>
<evidence type="ECO:0000256" key="2">
    <source>
        <dbReference type="ARBA" id="ARBA00009695"/>
    </source>
</evidence>
<evidence type="ECO:0000256" key="3">
    <source>
        <dbReference type="ARBA" id="ARBA00018111"/>
    </source>
</evidence>
<keyword evidence="8" id="KW-1185">Reference proteome</keyword>
<proteinExistence type="inferred from homology"/>
<evidence type="ECO:0000313" key="8">
    <source>
        <dbReference type="Proteomes" id="UP001169242"/>
    </source>
</evidence>
<dbReference type="InterPro" id="IPR036388">
    <property type="entry name" value="WH-like_DNA-bd_sf"/>
</dbReference>
<sequence>MDIKYEITAIEPQKKDPDRSSVYINGEFSFGASNKAVERYGLVAGMVLDNAGYEALMSKLQLDKAKMRALNSIARGDKTEQQMRMLLLKAEYSEWIIEEVISFLKKYSYINDENFVKRYMNSKVKYNHKSLRKVQSELYSKGIVVSDLETYKEKYAEEEEENILYFLNKFKYSSELEYKDKQKIINRILTRGFSYSAVERCIRRQNEGLFD</sequence>
<dbReference type="Proteomes" id="UP001169242">
    <property type="component" value="Unassembled WGS sequence"/>
</dbReference>
<comment type="subcellular location">
    <subcellularLocation>
        <location evidence="1 5">Cytoplasm</location>
    </subcellularLocation>
</comment>
<evidence type="ECO:0000259" key="6">
    <source>
        <dbReference type="Pfam" id="PF21982"/>
    </source>
</evidence>
<evidence type="ECO:0000256" key="1">
    <source>
        <dbReference type="ARBA" id="ARBA00004496"/>
    </source>
</evidence>
<name>A0AA42J1I2_9FIRM</name>
<dbReference type="EMBL" id="JAQIFT010000049">
    <property type="protein sequence ID" value="MDA3732572.1"/>
    <property type="molecule type" value="Genomic_DNA"/>
</dbReference>
<dbReference type="InterPro" id="IPR053926">
    <property type="entry name" value="RecX_HTH_1st"/>
</dbReference>
<dbReference type="InterPro" id="IPR003783">
    <property type="entry name" value="Regulatory_RecX"/>
</dbReference>
<reference evidence="7" key="1">
    <citation type="journal article" date="2023" name="Int. J. Syst. Evol. Microbiol.">
        <title>&lt;i&gt;Holtiella tumoricola&lt;/i&gt; gen. nov. sp. nov., isolated from a human clinical sample.</title>
        <authorList>
            <person name="Allen-Vercoe E."/>
            <person name="Daigneault M.C."/>
            <person name="Vancuren S.J."/>
            <person name="Cochrane K."/>
            <person name="O'Neal L.L."/>
            <person name="Sankaranarayanan K."/>
            <person name="Lawson P.A."/>
        </authorList>
    </citation>
    <scope>NUCLEOTIDE SEQUENCE</scope>
    <source>
        <strain evidence="7">CC70A</strain>
    </source>
</reference>
<organism evidence="7 8">
    <name type="scientific">Holtiella tumoricola</name>
    <dbReference type="NCBI Taxonomy" id="3018743"/>
    <lineage>
        <taxon>Bacteria</taxon>
        <taxon>Bacillati</taxon>
        <taxon>Bacillota</taxon>
        <taxon>Clostridia</taxon>
        <taxon>Lachnospirales</taxon>
        <taxon>Cellulosilyticaceae</taxon>
        <taxon>Holtiella</taxon>
    </lineage>
</organism>
<dbReference type="GO" id="GO:0006282">
    <property type="term" value="P:regulation of DNA repair"/>
    <property type="evidence" value="ECO:0007669"/>
    <property type="project" value="UniProtKB-UniRule"/>
</dbReference>
<dbReference type="Pfam" id="PF21982">
    <property type="entry name" value="RecX_HTH1"/>
    <property type="match status" value="1"/>
</dbReference>
<dbReference type="Gene3D" id="1.10.10.10">
    <property type="entry name" value="Winged helix-like DNA-binding domain superfamily/Winged helix DNA-binding domain"/>
    <property type="match status" value="1"/>
</dbReference>
<keyword evidence="4 5" id="KW-0963">Cytoplasm</keyword>
<dbReference type="GO" id="GO:0005737">
    <property type="term" value="C:cytoplasm"/>
    <property type="evidence" value="ECO:0007669"/>
    <property type="project" value="UniProtKB-SubCell"/>
</dbReference>
<evidence type="ECO:0000256" key="5">
    <source>
        <dbReference type="HAMAP-Rule" id="MF_01114"/>
    </source>
</evidence>
<dbReference type="AlphaFoldDB" id="A0AA42J1I2"/>
<dbReference type="PANTHER" id="PTHR33602">
    <property type="entry name" value="REGULATORY PROTEIN RECX FAMILY PROTEIN"/>
    <property type="match status" value="1"/>
</dbReference>